<dbReference type="PROSITE" id="PS50053">
    <property type="entry name" value="UBIQUITIN_2"/>
    <property type="match status" value="1"/>
</dbReference>
<feature type="region of interest" description="Disordered" evidence="1">
    <location>
        <begin position="733"/>
        <end position="758"/>
    </location>
</feature>
<comment type="caution">
    <text evidence="4">The sequence shown here is derived from an EMBL/GenBank/DDBJ whole genome shotgun (WGS) entry which is preliminary data.</text>
</comment>
<feature type="compositionally biased region" description="Low complexity" evidence="1">
    <location>
        <begin position="739"/>
        <end position="758"/>
    </location>
</feature>
<proteinExistence type="predicted"/>
<evidence type="ECO:0000259" key="2">
    <source>
        <dbReference type="PROSITE" id="PS50030"/>
    </source>
</evidence>
<dbReference type="Pfam" id="PF00627">
    <property type="entry name" value="UBA"/>
    <property type="match status" value="1"/>
</dbReference>
<feature type="domain" description="UBA" evidence="2">
    <location>
        <begin position="583"/>
        <end position="623"/>
    </location>
</feature>
<name>A0A8J4UCD4_CLAMG</name>
<dbReference type="SUPFAM" id="SSF46934">
    <property type="entry name" value="UBA-like"/>
    <property type="match status" value="3"/>
</dbReference>
<feature type="domain" description="Ubiquitin-like" evidence="3">
    <location>
        <begin position="305"/>
        <end position="372"/>
    </location>
</feature>
<dbReference type="Gene3D" id="3.10.20.90">
    <property type="entry name" value="Phosphatidylinositol 3-kinase Catalytic Subunit, Chain A, domain 1"/>
    <property type="match status" value="1"/>
</dbReference>
<dbReference type="Gene3D" id="1.10.8.10">
    <property type="entry name" value="DNA helicase RuvA subunit, C-terminal domain"/>
    <property type="match status" value="3"/>
</dbReference>
<feature type="domain" description="UBA" evidence="2">
    <location>
        <begin position="691"/>
        <end position="732"/>
    </location>
</feature>
<evidence type="ECO:0000259" key="3">
    <source>
        <dbReference type="PROSITE" id="PS50053"/>
    </source>
</evidence>
<sequence length="758" mass="86133">MASACCPHWPCPCARLLKSAQFREEASHEQEEHADAVSQPSSMDIALLKEQYNSIREKQKRETRVICFAKASSTNEEISGKSLVNVVPMRQIRHALTRQDSVQEPLFDFVRDPDNATWRTHLGMYRRTYLITDTKQAQLGNHKTSVGDSTSISTDNTVHSVEVTDSSDQLSEDCEGYVNRHHLSKKVQEDCGSDGIRKFSAPAALTRQLSSGSYQSTHTLMAEEHIQAKLVTMLKQDKIQLWSPPYTTETHEAGPKDMQELAARYSQLLGFAQHEVEIALEHIRSQAVKKGKGNKTYRETNIATLEIILSRGNKKKDYLETKLDITTQDLMNKIKEEFELKYIKLILNGRMLSPEKRLDEQNVKNNSKVMVLKVSEPEGKKAMIDEEKKKRSHDESLQRTQKGFEILSERDGSEDPETMPFLEIADQKGNPIPIPLHEKKALILAMGFHEKGRTLMKKKEYDAAVTHLLQADAQFEKCCSMLLNTVDNFAVLQLDIVWCYRALEALSCLNDGKQRLQRAENCFLKCYGEEQQRLLKIKENTGGEDVLFLRLYILQSLLAYLDGNENQAAKKLKQGEELYHHLCLDPEKMTQLMSMGFSEQDARLGLRACRGNVEAAVTHITRRTEEREEIKQRERNKRRHRLEAINTLVELGFSKKAAAQALHKNKGDVDEAYRCLLDSSEASSSGIPQPDSDRQTKVDQLAYLGFQREEVEEALRLVGEDITQATQLLQEYQGVIPAEPRSPFQSSSSEEPSTSSET</sequence>
<evidence type="ECO:0000313" key="4">
    <source>
        <dbReference type="EMBL" id="KAF5892357.1"/>
    </source>
</evidence>
<dbReference type="InterPro" id="IPR009060">
    <property type="entry name" value="UBA-like_sf"/>
</dbReference>
<feature type="non-terminal residue" evidence="4">
    <location>
        <position position="758"/>
    </location>
</feature>
<dbReference type="SMART" id="SM00165">
    <property type="entry name" value="UBA"/>
    <property type="match status" value="3"/>
</dbReference>
<dbReference type="EMBL" id="QNUK01000507">
    <property type="protein sequence ID" value="KAF5892357.1"/>
    <property type="molecule type" value="Genomic_DNA"/>
</dbReference>
<dbReference type="InterPro" id="IPR029071">
    <property type="entry name" value="Ubiquitin-like_domsf"/>
</dbReference>
<dbReference type="InterPro" id="IPR039749">
    <property type="entry name" value="NUB1"/>
</dbReference>
<dbReference type="Proteomes" id="UP000727407">
    <property type="component" value="Unassembled WGS sequence"/>
</dbReference>
<dbReference type="Pfam" id="PF15733">
    <property type="entry name" value="DUF4682"/>
    <property type="match status" value="1"/>
</dbReference>
<dbReference type="InterPro" id="IPR041207">
    <property type="entry name" value="NUB1_ubiquitin-like_dom"/>
</dbReference>
<feature type="domain" description="UBA" evidence="2">
    <location>
        <begin position="634"/>
        <end position="679"/>
    </location>
</feature>
<evidence type="ECO:0000313" key="5">
    <source>
        <dbReference type="Proteomes" id="UP000727407"/>
    </source>
</evidence>
<evidence type="ECO:0000256" key="1">
    <source>
        <dbReference type="SAM" id="MobiDB-lite"/>
    </source>
</evidence>
<dbReference type="InterPro" id="IPR032738">
    <property type="entry name" value="Tbc1d30_C"/>
</dbReference>
<dbReference type="PANTHER" id="PTHR12948:SF3">
    <property type="entry name" value="NEDD8 ULTIMATE BUSTER 1"/>
    <property type="match status" value="1"/>
</dbReference>
<dbReference type="InterPro" id="IPR015940">
    <property type="entry name" value="UBA"/>
</dbReference>
<dbReference type="PANTHER" id="PTHR12948">
    <property type="entry name" value="NEDD8 ULTIMATE BUSTER-1 BS4 PROTEIN"/>
    <property type="match status" value="1"/>
</dbReference>
<protein>
    <submittedName>
        <fullName evidence="4">NEDD8 ultimate buster 1</fullName>
    </submittedName>
</protein>
<dbReference type="CDD" id="cd14291">
    <property type="entry name" value="UBA1_NUB1_like"/>
    <property type="match status" value="1"/>
</dbReference>
<gene>
    <name evidence="4" type="ORF">DAT39_017933</name>
</gene>
<dbReference type="Pfam" id="PF18037">
    <property type="entry name" value="Ubiquitin_5"/>
    <property type="match status" value="1"/>
</dbReference>
<reference evidence="4" key="1">
    <citation type="submission" date="2020-07" db="EMBL/GenBank/DDBJ databases">
        <title>Clarias magur genome sequencing, assembly and annotation.</title>
        <authorList>
            <person name="Kushwaha B."/>
            <person name="Kumar R."/>
            <person name="Das P."/>
            <person name="Joshi C.G."/>
            <person name="Kumar D."/>
            <person name="Nagpure N.S."/>
            <person name="Pandey M."/>
            <person name="Agarwal S."/>
            <person name="Srivastava S."/>
            <person name="Singh M."/>
            <person name="Sahoo L."/>
            <person name="Jayasankar P."/>
            <person name="Meher P.K."/>
            <person name="Koringa P.G."/>
            <person name="Iquebal M.A."/>
            <person name="Das S.P."/>
            <person name="Bit A."/>
            <person name="Patnaik S."/>
            <person name="Patel N."/>
            <person name="Shah T.M."/>
            <person name="Hinsu A."/>
            <person name="Jena J.K."/>
        </authorList>
    </citation>
    <scope>NUCLEOTIDE SEQUENCE</scope>
    <source>
        <strain evidence="4">CIFAMagur01</strain>
        <tissue evidence="4">Testis</tissue>
    </source>
</reference>
<accession>A0A8J4UCD4</accession>
<dbReference type="GO" id="GO:2000058">
    <property type="term" value="P:regulation of ubiquitin-dependent protein catabolic process"/>
    <property type="evidence" value="ECO:0007669"/>
    <property type="project" value="TreeGrafter"/>
</dbReference>
<dbReference type="InterPro" id="IPR000626">
    <property type="entry name" value="Ubiquitin-like_dom"/>
</dbReference>
<organism evidence="4 5">
    <name type="scientific">Clarias magur</name>
    <name type="common">Asian catfish</name>
    <name type="synonym">Macropteronotus magur</name>
    <dbReference type="NCBI Taxonomy" id="1594786"/>
    <lineage>
        <taxon>Eukaryota</taxon>
        <taxon>Metazoa</taxon>
        <taxon>Chordata</taxon>
        <taxon>Craniata</taxon>
        <taxon>Vertebrata</taxon>
        <taxon>Euteleostomi</taxon>
        <taxon>Actinopterygii</taxon>
        <taxon>Neopterygii</taxon>
        <taxon>Teleostei</taxon>
        <taxon>Ostariophysi</taxon>
        <taxon>Siluriformes</taxon>
        <taxon>Clariidae</taxon>
        <taxon>Clarias</taxon>
    </lineage>
</organism>
<dbReference type="PROSITE" id="PS50030">
    <property type="entry name" value="UBA"/>
    <property type="match status" value="3"/>
</dbReference>
<dbReference type="SUPFAM" id="SSF54236">
    <property type="entry name" value="Ubiquitin-like"/>
    <property type="match status" value="1"/>
</dbReference>
<keyword evidence="5" id="KW-1185">Reference proteome</keyword>
<dbReference type="OrthoDB" id="434245at2759"/>
<dbReference type="CDD" id="cd17062">
    <property type="entry name" value="Ubl_NUB1"/>
    <property type="match status" value="1"/>
</dbReference>
<dbReference type="AlphaFoldDB" id="A0A8J4UCD4"/>